<dbReference type="InterPro" id="IPR000073">
    <property type="entry name" value="AB_hydrolase_1"/>
</dbReference>
<evidence type="ECO:0000259" key="1">
    <source>
        <dbReference type="Pfam" id="PF00561"/>
    </source>
</evidence>
<sequence>MIDNGIGRALVLLHAFPVDAGMWDAVRAPLAEHVRVVTPDQRGLGRTPLADGAEHPPPDLDAVAGDVLRLLDDLGLERAVLGGCSMGGYVAMAVLRRAPERVAGLVLASTRASADGEEQRATRLAAAARAEADGTAGWLADAMLPNLLGVTSRDERPEVVATVRSLVERQPASGVAWAQRAMAARPDSSDLLRATRVPALVLAGAEDRLMPPEVARGLADLLPNSELAVLPRSGHLAPVETPDAFSASVLDWLARTFD</sequence>
<accession>A0A1M5GGY7</accession>
<dbReference type="SUPFAM" id="SSF53474">
    <property type="entry name" value="alpha/beta-Hydrolases"/>
    <property type="match status" value="1"/>
</dbReference>
<proteinExistence type="predicted"/>
<dbReference type="STRING" id="2017.SAMN05444320_106118"/>
<dbReference type="PRINTS" id="PR00111">
    <property type="entry name" value="ABHYDROLASE"/>
</dbReference>
<dbReference type="GO" id="GO:0003824">
    <property type="term" value="F:catalytic activity"/>
    <property type="evidence" value="ECO:0007669"/>
    <property type="project" value="UniProtKB-ARBA"/>
</dbReference>
<dbReference type="PANTHER" id="PTHR43433:SF5">
    <property type="entry name" value="AB HYDROLASE-1 DOMAIN-CONTAINING PROTEIN"/>
    <property type="match status" value="1"/>
</dbReference>
<feature type="domain" description="AB hydrolase-1" evidence="1">
    <location>
        <begin position="9"/>
        <end position="240"/>
    </location>
</feature>
<gene>
    <name evidence="2" type="ORF">SAMN05444320_106118</name>
</gene>
<dbReference type="PANTHER" id="PTHR43433">
    <property type="entry name" value="HYDROLASE, ALPHA/BETA FOLD FAMILY PROTEIN"/>
    <property type="match status" value="1"/>
</dbReference>
<protein>
    <submittedName>
        <fullName evidence="2">Pimeloyl-ACP methyl ester carboxylesterase</fullName>
    </submittedName>
</protein>
<evidence type="ECO:0000313" key="2">
    <source>
        <dbReference type="EMBL" id="SHG02983.1"/>
    </source>
</evidence>
<organism evidence="2 3">
    <name type="scientific">Streptoalloteichus hindustanus</name>
    <dbReference type="NCBI Taxonomy" id="2017"/>
    <lineage>
        <taxon>Bacteria</taxon>
        <taxon>Bacillati</taxon>
        <taxon>Actinomycetota</taxon>
        <taxon>Actinomycetes</taxon>
        <taxon>Pseudonocardiales</taxon>
        <taxon>Pseudonocardiaceae</taxon>
        <taxon>Streptoalloteichus</taxon>
    </lineage>
</organism>
<evidence type="ECO:0000313" key="3">
    <source>
        <dbReference type="Proteomes" id="UP000184501"/>
    </source>
</evidence>
<dbReference type="Gene3D" id="3.40.50.1820">
    <property type="entry name" value="alpha/beta hydrolase"/>
    <property type="match status" value="1"/>
</dbReference>
<dbReference type="EMBL" id="FQVN01000006">
    <property type="protein sequence ID" value="SHG02983.1"/>
    <property type="molecule type" value="Genomic_DNA"/>
</dbReference>
<name>A0A1M5GGY7_STRHI</name>
<dbReference type="AlphaFoldDB" id="A0A1M5GGY7"/>
<reference evidence="2 3" key="1">
    <citation type="submission" date="2016-11" db="EMBL/GenBank/DDBJ databases">
        <authorList>
            <person name="Jaros S."/>
            <person name="Januszkiewicz K."/>
            <person name="Wedrychowicz H."/>
        </authorList>
    </citation>
    <scope>NUCLEOTIDE SEQUENCE [LARGE SCALE GENOMIC DNA]</scope>
    <source>
        <strain evidence="2 3">DSM 44523</strain>
    </source>
</reference>
<keyword evidence="3" id="KW-1185">Reference proteome</keyword>
<dbReference type="InterPro" id="IPR029058">
    <property type="entry name" value="AB_hydrolase_fold"/>
</dbReference>
<dbReference type="Pfam" id="PF00561">
    <property type="entry name" value="Abhydrolase_1"/>
    <property type="match status" value="1"/>
</dbReference>
<dbReference type="InterPro" id="IPR050471">
    <property type="entry name" value="AB_hydrolase"/>
</dbReference>
<dbReference type="Proteomes" id="UP000184501">
    <property type="component" value="Unassembled WGS sequence"/>
</dbReference>